<evidence type="ECO:0000313" key="3">
    <source>
        <dbReference type="Proteomes" id="UP001590951"/>
    </source>
</evidence>
<evidence type="ECO:0000256" key="1">
    <source>
        <dbReference type="SAM" id="MobiDB-lite"/>
    </source>
</evidence>
<feature type="region of interest" description="Disordered" evidence="1">
    <location>
        <begin position="35"/>
        <end position="69"/>
    </location>
</feature>
<keyword evidence="3" id="KW-1185">Reference proteome</keyword>
<dbReference type="Proteomes" id="UP001590951">
    <property type="component" value="Unassembled WGS sequence"/>
</dbReference>
<protein>
    <submittedName>
        <fullName evidence="2">Uncharacterized protein</fullName>
    </submittedName>
</protein>
<sequence>MMSPPNTLTRNLFRSALPRVPSPLSVSWTPADFDVSASDSEEVASNSEGATSDNEEAVSDLEEGAVDDQEMVPISVTPRKRFNWSIAPTPSK</sequence>
<name>A0ABR4BHH1_9LECA</name>
<dbReference type="EMBL" id="JBHFEH010000005">
    <property type="protein sequence ID" value="KAL2057175.1"/>
    <property type="molecule type" value="Genomic_DNA"/>
</dbReference>
<gene>
    <name evidence="2" type="ORF">ABVK25_002227</name>
</gene>
<organism evidence="2 3">
    <name type="scientific">Lepraria finkii</name>
    <dbReference type="NCBI Taxonomy" id="1340010"/>
    <lineage>
        <taxon>Eukaryota</taxon>
        <taxon>Fungi</taxon>
        <taxon>Dikarya</taxon>
        <taxon>Ascomycota</taxon>
        <taxon>Pezizomycotina</taxon>
        <taxon>Lecanoromycetes</taxon>
        <taxon>OSLEUM clade</taxon>
        <taxon>Lecanoromycetidae</taxon>
        <taxon>Lecanorales</taxon>
        <taxon>Lecanorineae</taxon>
        <taxon>Stereocaulaceae</taxon>
        <taxon>Lepraria</taxon>
    </lineage>
</organism>
<comment type="caution">
    <text evidence="2">The sequence shown here is derived from an EMBL/GenBank/DDBJ whole genome shotgun (WGS) entry which is preliminary data.</text>
</comment>
<feature type="compositionally biased region" description="Polar residues" evidence="1">
    <location>
        <begin position="43"/>
        <end position="52"/>
    </location>
</feature>
<feature type="compositionally biased region" description="Acidic residues" evidence="1">
    <location>
        <begin position="53"/>
        <end position="69"/>
    </location>
</feature>
<evidence type="ECO:0000313" key="2">
    <source>
        <dbReference type="EMBL" id="KAL2057175.1"/>
    </source>
</evidence>
<proteinExistence type="predicted"/>
<accession>A0ABR4BHH1</accession>
<reference evidence="2 3" key="1">
    <citation type="submission" date="2024-09" db="EMBL/GenBank/DDBJ databases">
        <title>Rethinking Asexuality: The Enigmatic Case of Functional Sexual Genes in Lepraria (Stereocaulaceae).</title>
        <authorList>
            <person name="Doellman M."/>
            <person name="Sun Y."/>
            <person name="Barcenas-Pena A."/>
            <person name="Lumbsch H.T."/>
            <person name="Grewe F."/>
        </authorList>
    </citation>
    <scope>NUCLEOTIDE SEQUENCE [LARGE SCALE GENOMIC DNA]</scope>
    <source>
        <strain evidence="2 3">Grewe 0041</strain>
    </source>
</reference>